<dbReference type="Proteomes" id="UP001046870">
    <property type="component" value="Chromosome 2"/>
</dbReference>
<evidence type="ECO:0000259" key="11">
    <source>
        <dbReference type="PROSITE" id="PS50853"/>
    </source>
</evidence>
<evidence type="ECO:0000256" key="4">
    <source>
        <dbReference type="ARBA" id="ARBA00022729"/>
    </source>
</evidence>
<dbReference type="GO" id="GO:0004896">
    <property type="term" value="F:cytokine receptor activity"/>
    <property type="evidence" value="ECO:0007669"/>
    <property type="project" value="InterPro"/>
</dbReference>
<dbReference type="AlphaFoldDB" id="A0A9D3TJL2"/>
<dbReference type="EMBL" id="JAFDVH010000002">
    <property type="protein sequence ID" value="KAG7487624.1"/>
    <property type="molecule type" value="Genomic_DNA"/>
</dbReference>
<dbReference type="PANTHER" id="PTHR48423:SF1">
    <property type="entry name" value="INTERLEUKIN-27 RECEPTOR SUBUNIT ALPHA"/>
    <property type="match status" value="1"/>
</dbReference>
<keyword evidence="10" id="KW-0325">Glycoprotein</keyword>
<dbReference type="SMART" id="SM00060">
    <property type="entry name" value="FN3"/>
    <property type="match status" value="4"/>
</dbReference>
<evidence type="ECO:0000256" key="7">
    <source>
        <dbReference type="ARBA" id="ARBA00023136"/>
    </source>
</evidence>
<dbReference type="PANTHER" id="PTHR48423">
    <property type="entry name" value="INTERLEUKIN-27 RECEPTOR SUBUNIT ALPHA"/>
    <property type="match status" value="1"/>
</dbReference>
<dbReference type="InterPro" id="IPR052672">
    <property type="entry name" value="Type1_Cytokine_Rcpt_Type2"/>
</dbReference>
<evidence type="ECO:0000256" key="5">
    <source>
        <dbReference type="ARBA" id="ARBA00022737"/>
    </source>
</evidence>
<evidence type="ECO:0000256" key="8">
    <source>
        <dbReference type="ARBA" id="ARBA00023157"/>
    </source>
</evidence>
<evidence type="ECO:0000256" key="9">
    <source>
        <dbReference type="ARBA" id="ARBA00023170"/>
    </source>
</evidence>
<dbReference type="InterPro" id="IPR003961">
    <property type="entry name" value="FN3_dom"/>
</dbReference>
<feature type="domain" description="Fibronectin type-III" evidence="11">
    <location>
        <begin position="246"/>
        <end position="339"/>
    </location>
</feature>
<dbReference type="PROSITE" id="PS50853">
    <property type="entry name" value="FN3"/>
    <property type="match status" value="3"/>
</dbReference>
<dbReference type="PROSITE" id="PS01353">
    <property type="entry name" value="HEMATOPO_REC_L_F2"/>
    <property type="match status" value="1"/>
</dbReference>
<dbReference type="Pfam" id="PF00041">
    <property type="entry name" value="fn3"/>
    <property type="match status" value="1"/>
</dbReference>
<evidence type="ECO:0000313" key="12">
    <source>
        <dbReference type="EMBL" id="KAG7487624.1"/>
    </source>
</evidence>
<protein>
    <recommendedName>
        <fullName evidence="11">Fibronectin type-III domain-containing protein</fullName>
    </recommendedName>
</protein>
<dbReference type="CDD" id="cd00063">
    <property type="entry name" value="FN3"/>
    <property type="match status" value="2"/>
</dbReference>
<dbReference type="InterPro" id="IPR036116">
    <property type="entry name" value="FN3_sf"/>
</dbReference>
<dbReference type="OrthoDB" id="10005435at2759"/>
<name>A0A9D3TJL2_MEGAT</name>
<accession>A0A9D3TJL2</accession>
<feature type="domain" description="Fibronectin type-III" evidence="11">
    <location>
        <begin position="535"/>
        <end position="630"/>
    </location>
</feature>
<keyword evidence="7" id="KW-0472">Membrane</keyword>
<evidence type="ECO:0000256" key="6">
    <source>
        <dbReference type="ARBA" id="ARBA00022989"/>
    </source>
</evidence>
<keyword evidence="6" id="KW-1133">Transmembrane helix</keyword>
<keyword evidence="5" id="KW-0677">Repeat</keyword>
<feature type="domain" description="Fibronectin type-III" evidence="11">
    <location>
        <begin position="439"/>
        <end position="533"/>
    </location>
</feature>
<evidence type="ECO:0000256" key="1">
    <source>
        <dbReference type="ARBA" id="ARBA00004479"/>
    </source>
</evidence>
<comment type="caution">
    <text evidence="12">The sequence shown here is derived from an EMBL/GenBank/DDBJ whole genome shotgun (WGS) entry which is preliminary data.</text>
</comment>
<keyword evidence="4" id="KW-0732">Signal</keyword>
<comment type="subcellular location">
    <subcellularLocation>
        <location evidence="1">Membrane</location>
        <topology evidence="1">Single-pass type I membrane protein</topology>
    </subcellularLocation>
</comment>
<organism evidence="12 13">
    <name type="scientific">Megalops atlanticus</name>
    <name type="common">Tarpon</name>
    <name type="synonym">Clupea gigantea</name>
    <dbReference type="NCBI Taxonomy" id="7932"/>
    <lineage>
        <taxon>Eukaryota</taxon>
        <taxon>Metazoa</taxon>
        <taxon>Chordata</taxon>
        <taxon>Craniata</taxon>
        <taxon>Vertebrata</taxon>
        <taxon>Euteleostomi</taxon>
        <taxon>Actinopterygii</taxon>
        <taxon>Neopterygii</taxon>
        <taxon>Teleostei</taxon>
        <taxon>Elopiformes</taxon>
        <taxon>Megalopidae</taxon>
        <taxon>Megalops</taxon>
    </lineage>
</organism>
<keyword evidence="3" id="KW-0812">Transmembrane</keyword>
<gene>
    <name evidence="12" type="ORF">MATL_G00025490</name>
</gene>
<proteinExistence type="inferred from homology"/>
<dbReference type="SUPFAM" id="SSF49265">
    <property type="entry name" value="Fibronectin type III"/>
    <property type="match status" value="4"/>
</dbReference>
<dbReference type="InterPro" id="IPR003529">
    <property type="entry name" value="Hematopoietin_rcpt_Gp130_CS"/>
</dbReference>
<keyword evidence="13" id="KW-1185">Reference proteome</keyword>
<dbReference type="InterPro" id="IPR013783">
    <property type="entry name" value="Ig-like_fold"/>
</dbReference>
<evidence type="ECO:0000313" key="13">
    <source>
        <dbReference type="Proteomes" id="UP001046870"/>
    </source>
</evidence>
<keyword evidence="8" id="KW-1015">Disulfide bond</keyword>
<reference evidence="12" key="1">
    <citation type="submission" date="2021-01" db="EMBL/GenBank/DDBJ databases">
        <authorList>
            <person name="Zahm M."/>
            <person name="Roques C."/>
            <person name="Cabau C."/>
            <person name="Klopp C."/>
            <person name="Donnadieu C."/>
            <person name="Jouanno E."/>
            <person name="Lampietro C."/>
            <person name="Louis A."/>
            <person name="Herpin A."/>
            <person name="Echchiki A."/>
            <person name="Berthelot C."/>
            <person name="Parey E."/>
            <person name="Roest-Crollius H."/>
            <person name="Braasch I."/>
            <person name="Postlethwait J."/>
            <person name="Bobe J."/>
            <person name="Montfort J."/>
            <person name="Bouchez O."/>
            <person name="Begum T."/>
            <person name="Mejri S."/>
            <person name="Adams A."/>
            <person name="Chen W.-J."/>
            <person name="Guiguen Y."/>
        </authorList>
    </citation>
    <scope>NUCLEOTIDE SEQUENCE</scope>
    <source>
        <strain evidence="12">YG-15Mar2019-1</strain>
        <tissue evidence="12">Brain</tissue>
    </source>
</reference>
<comment type="similarity">
    <text evidence="2">Belongs to the type I cytokine receptor family. Type 2 subfamily.</text>
</comment>
<evidence type="ECO:0000256" key="2">
    <source>
        <dbReference type="ARBA" id="ARBA00008921"/>
    </source>
</evidence>
<evidence type="ECO:0000256" key="3">
    <source>
        <dbReference type="ARBA" id="ARBA00022692"/>
    </source>
</evidence>
<evidence type="ECO:0000256" key="10">
    <source>
        <dbReference type="ARBA" id="ARBA00023180"/>
    </source>
</evidence>
<keyword evidence="9" id="KW-0675">Receptor</keyword>
<dbReference type="Gene3D" id="2.60.40.10">
    <property type="entry name" value="Immunoglobulins"/>
    <property type="match status" value="5"/>
</dbReference>
<sequence>MNLRLWGWINRYKDDCRSDCILRSITTIEILRLETEAPMPYVCGGLPVLSLMTLLCGIPAVTAEQCTAFSNVGTTVQLGASFQVFCIFGRTTKDRCTRPSIHMNTNEIFVRTEHNSTTLYVNVSNITENRTYTCKCGTELCGLDLDTGYPPDVPQSLICIQKGETGNVMCTWKRGRETYIQTTSSLWVKTQVHNSTARVTSMPGTGNVTFPVFESQAQYSVWVNASNKLGSVVSSCLNFTLNDIVRPMPPNMTRMDCSSWYCMLHWDDRQNSLLLQVRHRVVQGIWTTHSLTANASRTWNISDLVPATVYEVQASCKLGPERGVWSDWSPVIMSKTDEEVPLKRLDMWYTEEYSQSQKKSFRVLWKELSEPEARGRILGYRLKVQDLQEGSTWESNINSSQDWPISCSRCAITLSAYNSKGHSPPTHMIIPLTAHSALAPRNVSCTPDYTNYSIAISWQKPASAGPVNGYLVEWHRANRREQGLMWLRVGQDQLGAVITENIQPGECYQGTVYALYEHMMGKADFMNAYSWQSVPTKGPVPKETVVGGRVTVSWEAIPWEHQRGCIKSYTIYLKRGENIINYGPINPSVRNHTIMSGLQPGVQHTLWMTGWTAAGEGPSGEMKVFYPPQEEQQGMLILTVGISTFLVCLVVMSLCQIPSVRQRISACCFCLMPDIIPDPANSKWAKEYAAVKGQMTLDYKMCLSDSTLSEEEPYTVQVQECQEWPSRNPELSRASLSGEATTAMHLRLQPNQDSQDLPSYQGQLSCPYIKSFSHESDSSEQTHESRSTEVTVDYISSHGLLAEGGEEVEDEEDVLNFFPCPQSPFLEPQMPFGGNLTLDAVKIDCSGFMD</sequence>
<dbReference type="GO" id="GO:0005886">
    <property type="term" value="C:plasma membrane"/>
    <property type="evidence" value="ECO:0007669"/>
    <property type="project" value="UniProtKB-ARBA"/>
</dbReference>